<dbReference type="PANTHER" id="PTHR48081:SF6">
    <property type="entry name" value="PEPTIDASE S9 PROLYL OLIGOPEPTIDASE CATALYTIC DOMAIN-CONTAINING PROTEIN"/>
    <property type="match status" value="1"/>
</dbReference>
<dbReference type="Pfam" id="PF20434">
    <property type="entry name" value="BD-FAE"/>
    <property type="match status" value="1"/>
</dbReference>
<keyword evidence="1 3" id="KW-0378">Hydrolase</keyword>
<evidence type="ECO:0000259" key="2">
    <source>
        <dbReference type="Pfam" id="PF20434"/>
    </source>
</evidence>
<name>A0A4P6FCD3_9BACL</name>
<dbReference type="KEGG" id="pprt:ET464_19405"/>
<evidence type="ECO:0000313" key="4">
    <source>
        <dbReference type="Proteomes" id="UP000293568"/>
    </source>
</evidence>
<sequence length="267" mass="29219">MNTVESVVLWPEGHPLAPGPAEGQVMLTPYLLPSHKPLAAVIVLPGGGYARRAEHEGKPIAEWLNRTGIHSFVLDYRVAPNRHPLPLADAQRAIRYVRCHAEQYGVDPERVGIVGFSAGGHLASTAGTHFDLGDAASGDPVERYSSRPDLMVLGYPVISFGEFRHNGSKANLIGEDAPDELVQLLSNDKQVTPQTPPAFLWHTEDDGAVPVENSLLFAAALRRNGVPHEVHVFESGRHGLGLAEGEPETYMWPLLCANWLRRRGFIR</sequence>
<dbReference type="Proteomes" id="UP000293568">
    <property type="component" value="Chromosome"/>
</dbReference>
<dbReference type="GO" id="GO:0016787">
    <property type="term" value="F:hydrolase activity"/>
    <property type="evidence" value="ECO:0007669"/>
    <property type="project" value="UniProtKB-KW"/>
</dbReference>
<accession>A0A4P6FCD3</accession>
<gene>
    <name evidence="3" type="ORF">ET464_19405</name>
</gene>
<evidence type="ECO:0000313" key="3">
    <source>
        <dbReference type="EMBL" id="QAY68218.1"/>
    </source>
</evidence>
<feature type="domain" description="BD-FAE-like" evidence="2">
    <location>
        <begin position="35"/>
        <end position="221"/>
    </location>
</feature>
<dbReference type="EMBL" id="CP035492">
    <property type="protein sequence ID" value="QAY68218.1"/>
    <property type="molecule type" value="Genomic_DNA"/>
</dbReference>
<dbReference type="PANTHER" id="PTHR48081">
    <property type="entry name" value="AB HYDROLASE SUPERFAMILY PROTEIN C4A8.06C"/>
    <property type="match status" value="1"/>
</dbReference>
<dbReference type="InterPro" id="IPR050300">
    <property type="entry name" value="GDXG_lipolytic_enzyme"/>
</dbReference>
<dbReference type="SUPFAM" id="SSF53474">
    <property type="entry name" value="alpha/beta-Hydrolases"/>
    <property type="match status" value="1"/>
</dbReference>
<evidence type="ECO:0000256" key="1">
    <source>
        <dbReference type="ARBA" id="ARBA00022801"/>
    </source>
</evidence>
<organism evidence="3 4">
    <name type="scientific">Paenibacillus protaetiae</name>
    <dbReference type="NCBI Taxonomy" id="2509456"/>
    <lineage>
        <taxon>Bacteria</taxon>
        <taxon>Bacillati</taxon>
        <taxon>Bacillota</taxon>
        <taxon>Bacilli</taxon>
        <taxon>Bacillales</taxon>
        <taxon>Paenibacillaceae</taxon>
        <taxon>Paenibacillus</taxon>
    </lineage>
</organism>
<dbReference type="InterPro" id="IPR049492">
    <property type="entry name" value="BD-FAE-like_dom"/>
</dbReference>
<reference evidence="3 4" key="1">
    <citation type="submission" date="2019-01" db="EMBL/GenBank/DDBJ databases">
        <title>Genome sequencing of strain FW100M-2.</title>
        <authorList>
            <person name="Heo J."/>
            <person name="Kim S.-J."/>
            <person name="Kim J.-S."/>
            <person name="Hong S.-B."/>
            <person name="Kwon S.-W."/>
        </authorList>
    </citation>
    <scope>NUCLEOTIDE SEQUENCE [LARGE SCALE GENOMIC DNA]</scope>
    <source>
        <strain evidence="3 4">FW100M-2</strain>
    </source>
</reference>
<protein>
    <submittedName>
        <fullName evidence="3">Alpha/beta hydrolase</fullName>
    </submittedName>
</protein>
<proteinExistence type="predicted"/>
<dbReference type="OrthoDB" id="9794725at2"/>
<keyword evidence="4" id="KW-1185">Reference proteome</keyword>
<dbReference type="AlphaFoldDB" id="A0A4P6FCD3"/>
<dbReference type="Gene3D" id="3.40.50.1820">
    <property type="entry name" value="alpha/beta hydrolase"/>
    <property type="match status" value="1"/>
</dbReference>
<dbReference type="InterPro" id="IPR029058">
    <property type="entry name" value="AB_hydrolase_fold"/>
</dbReference>
<dbReference type="RefSeq" id="WP_129443813.1">
    <property type="nucleotide sequence ID" value="NZ_CP035492.1"/>
</dbReference>